<protein>
    <recommendedName>
        <fullName evidence="7">Exostosin GT47 domain-containing protein</fullName>
    </recommendedName>
</protein>
<comment type="caution">
    <text evidence="8">The sequence shown here is derived from an EMBL/GenBank/DDBJ whole genome shotgun (WGS) entry which is preliminary data.</text>
</comment>
<reference evidence="9" key="1">
    <citation type="journal article" date="2019" name="Gigascience">
        <title>De novo genome assembly of the endangered Acer yangbiense, a plant species with extremely small populations endemic to Yunnan Province, China.</title>
        <authorList>
            <person name="Yang J."/>
            <person name="Wariss H.M."/>
            <person name="Tao L."/>
            <person name="Zhang R."/>
            <person name="Yun Q."/>
            <person name="Hollingsworth P."/>
            <person name="Dao Z."/>
            <person name="Luo G."/>
            <person name="Guo H."/>
            <person name="Ma Y."/>
            <person name="Sun W."/>
        </authorList>
    </citation>
    <scope>NUCLEOTIDE SEQUENCE [LARGE SCALE GENOMIC DNA]</scope>
    <source>
        <strain evidence="9">cv. br00</strain>
    </source>
</reference>
<dbReference type="Proteomes" id="UP000326939">
    <property type="component" value="Chromosome 7"/>
</dbReference>
<dbReference type="InterPro" id="IPR040911">
    <property type="entry name" value="Exostosin_GT47"/>
</dbReference>
<dbReference type="PANTHER" id="PTHR11062:SF378">
    <property type="entry name" value="EXOSTOSIN GT47 DOMAIN-CONTAINING PROTEIN"/>
    <property type="match status" value="1"/>
</dbReference>
<dbReference type="PANTHER" id="PTHR11062">
    <property type="entry name" value="EXOSTOSIN HEPARAN SULFATE GLYCOSYLTRANSFERASE -RELATED"/>
    <property type="match status" value="1"/>
</dbReference>
<keyword evidence="3" id="KW-0808">Transferase</keyword>
<keyword evidence="3" id="KW-0328">Glycosyltransferase</keyword>
<evidence type="ECO:0000256" key="6">
    <source>
        <dbReference type="SAM" id="MobiDB-lite"/>
    </source>
</evidence>
<evidence type="ECO:0000256" key="4">
    <source>
        <dbReference type="ARBA" id="ARBA00022968"/>
    </source>
</evidence>
<evidence type="ECO:0000313" key="8">
    <source>
        <dbReference type="EMBL" id="KAB5548347.1"/>
    </source>
</evidence>
<dbReference type="EMBL" id="VDCV01000007">
    <property type="protein sequence ID" value="KAB5548347.1"/>
    <property type="molecule type" value="Genomic_DNA"/>
</dbReference>
<dbReference type="InterPro" id="IPR004263">
    <property type="entry name" value="Exostosin"/>
</dbReference>
<name>A0A5N5LZV3_9ROSI</name>
<comment type="subcellular location">
    <subcellularLocation>
        <location evidence="1">Golgi apparatus membrane</location>
        <topology evidence="1">Single-pass type II membrane protein</topology>
    </subcellularLocation>
</comment>
<dbReference type="Pfam" id="PF03016">
    <property type="entry name" value="Exostosin_GT47"/>
    <property type="match status" value="2"/>
</dbReference>
<accession>A0A5N5LZV3</accession>
<proteinExistence type="inferred from homology"/>
<evidence type="ECO:0000259" key="7">
    <source>
        <dbReference type="Pfam" id="PF03016"/>
    </source>
</evidence>
<evidence type="ECO:0000256" key="5">
    <source>
        <dbReference type="ARBA" id="ARBA00023034"/>
    </source>
</evidence>
<evidence type="ECO:0000256" key="2">
    <source>
        <dbReference type="ARBA" id="ARBA00010271"/>
    </source>
</evidence>
<evidence type="ECO:0000256" key="3">
    <source>
        <dbReference type="ARBA" id="ARBA00022676"/>
    </source>
</evidence>
<evidence type="ECO:0000256" key="1">
    <source>
        <dbReference type="ARBA" id="ARBA00004323"/>
    </source>
</evidence>
<sequence length="792" mass="91414">MPLLTPASTDSHPQLEDQQATTSPQCSVRTSEQSLNEAVSTADQPHNTSHSSLDHECLLEHYVLNQYFPQLISDQVEDSLNEVFHSPTVFRMNYAEMERGFKIFVYRDRNITKYCDLPRKHDSKYESEEYFFRNLKTSPFLTDDPEEAHLFFIPICSQKMMKKEGSPGNVETIVHDYLKSLISMYPYWNRTLGADHFFVSCHDIGMKAAEKIPFLEKNTVRLVCSSSYDSKYIPHKDVAFQQIKDQSLPSEGDKGSGGSFKMSAVSRRMLPLKSEPPRAKLGYWVGSPDSDVRKSLVSAWQNDMELDIRTPNLNIALSVLQEQYQNTSFCICPRGTRVDGICLASSIGFGCVPGKLKYSILLKYFIIMPLQSCNSTLPRTVQKHFQWNSVQVKYDAFHMVMYELWMRRHTIRLPYQFEDVHLKPSTQHPQQKHVVTRNKAPRQASAQDSDIFAKLFHTPEDFNVDYMEMEKNFKIFVYPHNTTICDEPRKPDGEYASEGLFFENLYQSRFLTKDPDKAHLFLVPTSCHSLPAEGRPVNERSMAMVDFVMSLISNYPYWNRTLGADHFFVTCSDIHVTATARIVNLMKNSIRVMCSPRYDVEYVPHKDVSLPQSVQPFDVSAAGSDTRERTTLAFWSGQPDSHIRETLINNWGFDPELEIHIGFEASTAEGRWEFHDDLSKSKFCICPGGPQLDGVLAAAINYGCVPVILSDYYDVPFKDILDWKKFSVIIKEIDVYQLKKILAEIPYKEYEALHTNAIMVQKHFEWNLPSVRLDAFHMVMYELWMRRRVTKY</sequence>
<keyword evidence="5" id="KW-0333">Golgi apparatus</keyword>
<feature type="domain" description="Exostosin GT47" evidence="7">
    <location>
        <begin position="98"/>
        <end position="362"/>
    </location>
</feature>
<organism evidence="8 9">
    <name type="scientific">Salix brachista</name>
    <dbReference type="NCBI Taxonomy" id="2182728"/>
    <lineage>
        <taxon>Eukaryota</taxon>
        <taxon>Viridiplantae</taxon>
        <taxon>Streptophyta</taxon>
        <taxon>Embryophyta</taxon>
        <taxon>Tracheophyta</taxon>
        <taxon>Spermatophyta</taxon>
        <taxon>Magnoliopsida</taxon>
        <taxon>eudicotyledons</taxon>
        <taxon>Gunneridae</taxon>
        <taxon>Pentapetalae</taxon>
        <taxon>rosids</taxon>
        <taxon>fabids</taxon>
        <taxon>Malpighiales</taxon>
        <taxon>Salicaceae</taxon>
        <taxon>Saliceae</taxon>
        <taxon>Salix</taxon>
    </lineage>
</organism>
<feature type="domain" description="Exostosin GT47" evidence="7">
    <location>
        <begin position="470"/>
        <end position="744"/>
    </location>
</feature>
<dbReference type="GO" id="GO:0016757">
    <property type="term" value="F:glycosyltransferase activity"/>
    <property type="evidence" value="ECO:0007669"/>
    <property type="project" value="UniProtKB-KW"/>
</dbReference>
<dbReference type="AlphaFoldDB" id="A0A5N5LZV3"/>
<keyword evidence="4" id="KW-0735">Signal-anchor</keyword>
<evidence type="ECO:0000313" key="9">
    <source>
        <dbReference type="Proteomes" id="UP000326939"/>
    </source>
</evidence>
<dbReference type="GO" id="GO:0000139">
    <property type="term" value="C:Golgi membrane"/>
    <property type="evidence" value="ECO:0007669"/>
    <property type="project" value="UniProtKB-SubCell"/>
</dbReference>
<feature type="region of interest" description="Disordered" evidence="6">
    <location>
        <begin position="1"/>
        <end position="51"/>
    </location>
</feature>
<gene>
    <name evidence="8" type="ORF">DKX38_011753</name>
</gene>
<keyword evidence="4" id="KW-0812">Transmembrane</keyword>
<keyword evidence="9" id="KW-1185">Reference proteome</keyword>
<comment type="similarity">
    <text evidence="2">Belongs to the glycosyltransferase 47 family.</text>
</comment>